<dbReference type="AlphaFoldDB" id="A0AA88YBI6"/>
<evidence type="ECO:0000313" key="6">
    <source>
        <dbReference type="EMBL" id="KAK3102262.1"/>
    </source>
</evidence>
<evidence type="ECO:0000259" key="5">
    <source>
        <dbReference type="Pfam" id="PF25106"/>
    </source>
</evidence>
<feature type="transmembrane region" description="Helical" evidence="4">
    <location>
        <begin position="510"/>
        <end position="537"/>
    </location>
</feature>
<dbReference type="SUPFAM" id="SSF53300">
    <property type="entry name" value="vWA-like"/>
    <property type="match status" value="1"/>
</dbReference>
<dbReference type="Proteomes" id="UP001186944">
    <property type="component" value="Unassembled WGS sequence"/>
</dbReference>
<protein>
    <recommendedName>
        <fullName evidence="5">Hemicentin-1-like von Willebrand factor A domain-containing protein</fullName>
    </recommendedName>
</protein>
<evidence type="ECO:0000313" key="7">
    <source>
        <dbReference type="Proteomes" id="UP001186944"/>
    </source>
</evidence>
<sequence>MKRRSESQKASLVLVIDDTGSMGDDIVEVKEQLTKEVTLLTDDNLPQNFILVTFNDPVYYGTESVTESKTEILSKIDAILVGGGWDCPEYSIDGAIRGARLALNDSQLWLFTDAIAKDPGREDELVALLQEKKIIIHEFLRDPFCNTKRKRSIGSRSKRSAGYDVYPSVAMRTGGSFSIGSISQIGDWIRNLFRVYFPSSTAMIHYASMKTSDSSMTSIPVDTSVTLLKIEVIGTTTSSDVGLQYSNGTVVDFASMANIKTTTSTAVILSLTSLTAGELILQRHVNNPWQVNITAQTDVDFKVALLRYDSDGLLYTETANPLIGERYAIAVEIYNLNQNSSISNISLADSDGKLVLSTDAVGSIDEFYGYYIGDLIINNQTDFVIIDGTDQYGHPIRRTSSFPIKPTNVKLFVEELTRDLIINQVENITYTLTSHDAPNDTYVVNITDDKGYVIEPLIFEHVLETNETVSGSFQVLGTTASSVVTYFITLQTISSGEIIQQIKRKLLEEAVLSIAVIGGIVTCAVVLVVVFTFIIIVRIYTKQTPKQKVTDSFITLPDKGDIGKPPIDFKEKLASPSIDLKEKLEIIEL</sequence>
<keyword evidence="7" id="KW-1185">Reference proteome</keyword>
<organism evidence="6 7">
    <name type="scientific">Pinctada imbricata</name>
    <name type="common">Atlantic pearl-oyster</name>
    <name type="synonym">Pinctada martensii</name>
    <dbReference type="NCBI Taxonomy" id="66713"/>
    <lineage>
        <taxon>Eukaryota</taxon>
        <taxon>Metazoa</taxon>
        <taxon>Spiralia</taxon>
        <taxon>Lophotrochozoa</taxon>
        <taxon>Mollusca</taxon>
        <taxon>Bivalvia</taxon>
        <taxon>Autobranchia</taxon>
        <taxon>Pteriomorphia</taxon>
        <taxon>Pterioida</taxon>
        <taxon>Pterioidea</taxon>
        <taxon>Pteriidae</taxon>
        <taxon>Pinctada</taxon>
    </lineage>
</organism>
<gene>
    <name evidence="6" type="ORF">FSP39_010010</name>
</gene>
<keyword evidence="4" id="KW-1133">Transmembrane helix</keyword>
<dbReference type="PANTHER" id="PTHR14905:SF21">
    <property type="entry name" value="VWFA DOMAIN-CONTAINING PROTEIN"/>
    <property type="match status" value="1"/>
</dbReference>
<keyword evidence="2" id="KW-0964">Secreted</keyword>
<dbReference type="Pfam" id="PF25106">
    <property type="entry name" value="VWA_4"/>
    <property type="match status" value="1"/>
</dbReference>
<comment type="caution">
    <text evidence="6">The sequence shown here is derived from an EMBL/GenBank/DDBJ whole genome shotgun (WGS) entry which is preliminary data.</text>
</comment>
<proteinExistence type="predicted"/>
<dbReference type="InterPro" id="IPR052577">
    <property type="entry name" value="VWA7"/>
</dbReference>
<dbReference type="InterPro" id="IPR056861">
    <property type="entry name" value="HMCN1-like_VWA"/>
</dbReference>
<dbReference type="Gene3D" id="3.40.50.410">
    <property type="entry name" value="von Willebrand factor, type A domain"/>
    <property type="match status" value="1"/>
</dbReference>
<evidence type="ECO:0000256" key="1">
    <source>
        <dbReference type="ARBA" id="ARBA00004613"/>
    </source>
</evidence>
<evidence type="ECO:0000256" key="2">
    <source>
        <dbReference type="ARBA" id="ARBA00022525"/>
    </source>
</evidence>
<name>A0AA88YBI6_PINIB</name>
<reference evidence="6" key="1">
    <citation type="submission" date="2019-08" db="EMBL/GenBank/DDBJ databases">
        <title>The improved chromosome-level genome for the pearl oyster Pinctada fucata martensii using PacBio sequencing and Hi-C.</title>
        <authorList>
            <person name="Zheng Z."/>
        </authorList>
    </citation>
    <scope>NUCLEOTIDE SEQUENCE</scope>
    <source>
        <strain evidence="6">ZZ-2019</strain>
        <tissue evidence="6">Adductor muscle</tissue>
    </source>
</reference>
<dbReference type="InterPro" id="IPR036465">
    <property type="entry name" value="vWFA_dom_sf"/>
</dbReference>
<dbReference type="EMBL" id="VSWD01000005">
    <property type="protein sequence ID" value="KAK3102262.1"/>
    <property type="molecule type" value="Genomic_DNA"/>
</dbReference>
<keyword evidence="3" id="KW-0732">Signal</keyword>
<feature type="domain" description="Hemicentin-1-like von Willebrand factor A" evidence="5">
    <location>
        <begin position="11"/>
        <end position="176"/>
    </location>
</feature>
<keyword evidence="4" id="KW-0812">Transmembrane</keyword>
<accession>A0AA88YBI6</accession>
<comment type="subcellular location">
    <subcellularLocation>
        <location evidence="1">Secreted</location>
    </subcellularLocation>
</comment>
<evidence type="ECO:0000256" key="4">
    <source>
        <dbReference type="SAM" id="Phobius"/>
    </source>
</evidence>
<evidence type="ECO:0000256" key="3">
    <source>
        <dbReference type="ARBA" id="ARBA00022729"/>
    </source>
</evidence>
<keyword evidence="4" id="KW-0472">Membrane</keyword>
<dbReference type="PANTHER" id="PTHR14905">
    <property type="entry name" value="NG37"/>
    <property type="match status" value="1"/>
</dbReference>